<dbReference type="Proteomes" id="UP001177021">
    <property type="component" value="Unassembled WGS sequence"/>
</dbReference>
<evidence type="ECO:0000313" key="1">
    <source>
        <dbReference type="EMBL" id="CAJ2650575.1"/>
    </source>
</evidence>
<organism evidence="1 2">
    <name type="scientific">Trifolium pratense</name>
    <name type="common">Red clover</name>
    <dbReference type="NCBI Taxonomy" id="57577"/>
    <lineage>
        <taxon>Eukaryota</taxon>
        <taxon>Viridiplantae</taxon>
        <taxon>Streptophyta</taxon>
        <taxon>Embryophyta</taxon>
        <taxon>Tracheophyta</taxon>
        <taxon>Spermatophyta</taxon>
        <taxon>Magnoliopsida</taxon>
        <taxon>eudicotyledons</taxon>
        <taxon>Gunneridae</taxon>
        <taxon>Pentapetalae</taxon>
        <taxon>rosids</taxon>
        <taxon>fabids</taxon>
        <taxon>Fabales</taxon>
        <taxon>Fabaceae</taxon>
        <taxon>Papilionoideae</taxon>
        <taxon>50 kb inversion clade</taxon>
        <taxon>NPAAA clade</taxon>
        <taxon>Hologalegina</taxon>
        <taxon>IRL clade</taxon>
        <taxon>Trifolieae</taxon>
        <taxon>Trifolium</taxon>
    </lineage>
</organism>
<sequence length="321" mass="35641">MYRIILGTLKKKNGNATSDYMGELVRRENNSLYPKHKNFKSVPKSHGVNVPPLGCSNFSCHENDSMARNKVRNALRLFQAVSRKLLQEAEAKAKSNEKERRRFDLQAEKILKEKGNYVNEGDKILGSVPGVVVGDEFQYRIELNVIGFHRQIQGGIYYVKQKNKVLATSIVASGGYSDELDNTDVLIYTGQGGNVMSSDKDPKDQKLVRGNLALKNSRNGVTWEAGLSVSLAKNPRSTRACLEGTENKREIREGQCVKDISYGKERIPICAVNTIDDEKPPPFKYITKMIYPDCCNLVPPEGCGCTNGYSDHANLSVGSSS</sequence>
<reference evidence="1" key="1">
    <citation type="submission" date="2023-10" db="EMBL/GenBank/DDBJ databases">
        <authorList>
            <person name="Rodriguez Cubillos JULIANA M."/>
            <person name="De Vega J."/>
        </authorList>
    </citation>
    <scope>NUCLEOTIDE SEQUENCE</scope>
</reference>
<keyword evidence="2" id="KW-1185">Reference proteome</keyword>
<proteinExistence type="predicted"/>
<evidence type="ECO:0000313" key="2">
    <source>
        <dbReference type="Proteomes" id="UP001177021"/>
    </source>
</evidence>
<accession>A0ACB0K466</accession>
<comment type="caution">
    <text evidence="1">The sequence shown here is derived from an EMBL/GenBank/DDBJ whole genome shotgun (WGS) entry which is preliminary data.</text>
</comment>
<protein>
    <submittedName>
        <fullName evidence="1">Uncharacterized protein</fullName>
    </submittedName>
</protein>
<gene>
    <name evidence="1" type="ORF">MILVUS5_LOCUS18372</name>
</gene>
<name>A0ACB0K466_TRIPR</name>
<dbReference type="EMBL" id="CASHSV030000109">
    <property type="protein sequence ID" value="CAJ2650575.1"/>
    <property type="molecule type" value="Genomic_DNA"/>
</dbReference>